<name>A0A1C3XLW7_9BRAD</name>
<feature type="transmembrane region" description="Helical" evidence="1">
    <location>
        <begin position="39"/>
        <end position="56"/>
    </location>
</feature>
<organism evidence="2 3">
    <name type="scientific">Bradyrhizobium yuanmingense</name>
    <dbReference type="NCBI Taxonomy" id="108015"/>
    <lineage>
        <taxon>Bacteria</taxon>
        <taxon>Pseudomonadati</taxon>
        <taxon>Pseudomonadota</taxon>
        <taxon>Alphaproteobacteria</taxon>
        <taxon>Hyphomicrobiales</taxon>
        <taxon>Nitrobacteraceae</taxon>
        <taxon>Bradyrhizobium</taxon>
    </lineage>
</organism>
<keyword evidence="1" id="KW-0472">Membrane</keyword>
<evidence type="ECO:0000313" key="3">
    <source>
        <dbReference type="Proteomes" id="UP000183174"/>
    </source>
</evidence>
<evidence type="ECO:0000256" key="1">
    <source>
        <dbReference type="SAM" id="Phobius"/>
    </source>
</evidence>
<evidence type="ECO:0008006" key="4">
    <source>
        <dbReference type="Google" id="ProtNLM"/>
    </source>
</evidence>
<evidence type="ECO:0000313" key="2">
    <source>
        <dbReference type="EMBL" id="SCB53046.1"/>
    </source>
</evidence>
<sequence>MTQAMSEDNAIDLASTKSPTADFLEGLYGEPLRAETMRTGRHLIIASTICAVVVTFDVQLKGTGLVPLDFGNRPEVLAMLMALAVILLLLSFVLRTWTDLLRERETAKLVTQYIEDERVDAARESAEGADAEELRSRREALDEPEYYDQEDSNWDAYHKVKDAADAALQKAEDRLRKRRWPLGLRRTWMILEAGLPIVFAAFAIYKSWTSVNALFKALFLS</sequence>
<gene>
    <name evidence="2" type="ORF">GA0061099_10479</name>
</gene>
<reference evidence="2 3" key="1">
    <citation type="submission" date="2016-08" db="EMBL/GenBank/DDBJ databases">
        <authorList>
            <person name="Seilhamer J.J."/>
        </authorList>
    </citation>
    <scope>NUCLEOTIDE SEQUENCE [LARGE SCALE GENOMIC DNA]</scope>
    <source>
        <strain evidence="2 3">CCBAU 10071</strain>
    </source>
</reference>
<dbReference type="EMBL" id="FMAE01000047">
    <property type="protein sequence ID" value="SCB53046.1"/>
    <property type="molecule type" value="Genomic_DNA"/>
</dbReference>
<keyword evidence="1" id="KW-0812">Transmembrane</keyword>
<accession>A0A1C3XLW7</accession>
<feature type="transmembrane region" description="Helical" evidence="1">
    <location>
        <begin position="187"/>
        <end position="205"/>
    </location>
</feature>
<keyword evidence="1" id="KW-1133">Transmembrane helix</keyword>
<dbReference type="AlphaFoldDB" id="A0A1C3XLW7"/>
<feature type="transmembrane region" description="Helical" evidence="1">
    <location>
        <begin position="76"/>
        <end position="94"/>
    </location>
</feature>
<protein>
    <recommendedName>
        <fullName evidence="4">SMODS and SLOG-associating 2TM effector domain-containing protein</fullName>
    </recommendedName>
</protein>
<proteinExistence type="predicted"/>
<dbReference type="Proteomes" id="UP000183174">
    <property type="component" value="Unassembled WGS sequence"/>
</dbReference>